<dbReference type="PANTHER" id="PTHR43019:SF23">
    <property type="entry name" value="PROTEASE DO-LIKE 5, CHLOROPLASTIC"/>
    <property type="match status" value="1"/>
</dbReference>
<feature type="signal peptide" evidence="2">
    <location>
        <begin position="1"/>
        <end position="27"/>
    </location>
</feature>
<keyword evidence="1" id="KW-0378">Hydrolase</keyword>
<dbReference type="GO" id="GO:0006508">
    <property type="term" value="P:proteolysis"/>
    <property type="evidence" value="ECO:0007669"/>
    <property type="project" value="InterPro"/>
</dbReference>
<evidence type="ECO:0000256" key="1">
    <source>
        <dbReference type="ARBA" id="ARBA00022825"/>
    </source>
</evidence>
<reference evidence="3" key="1">
    <citation type="submission" date="2014-08" db="EMBL/GenBank/DDBJ databases">
        <title>Comparative genomics of the Paenibacillus odorifer group.</title>
        <authorList>
            <person name="den Bakker H.C."/>
            <person name="Tsai Y.-C.Y.-C."/>
            <person name="Martin N."/>
            <person name="Korlach J."/>
            <person name="Wiedmann M."/>
        </authorList>
    </citation>
    <scope>NUCLEOTIDE SEQUENCE [LARGE SCALE GENOMIC DNA]</scope>
    <source>
        <strain evidence="3">DSM 13188</strain>
    </source>
</reference>
<dbReference type="OrthoDB" id="568768at2"/>
<dbReference type="AlphaFoldDB" id="A0A089LES9"/>
<feature type="chain" id="PRO_5001846316" description="Serine protease" evidence="2">
    <location>
        <begin position="28"/>
        <end position="229"/>
    </location>
</feature>
<dbReference type="SUPFAM" id="SSF50494">
    <property type="entry name" value="Trypsin-like serine proteases"/>
    <property type="match status" value="1"/>
</dbReference>
<dbReference type="HOGENOM" id="CLU_1208847_0_0_9"/>
<proteinExistence type="predicted"/>
<protein>
    <recommendedName>
        <fullName evidence="5">Serine protease</fullName>
    </recommendedName>
</protein>
<accession>A0A089LES9</accession>
<dbReference type="EMBL" id="CP009285">
    <property type="protein sequence ID" value="AIQ57658.1"/>
    <property type="molecule type" value="Genomic_DNA"/>
</dbReference>
<dbReference type="PANTHER" id="PTHR43019">
    <property type="entry name" value="SERINE ENDOPROTEASE DEGS"/>
    <property type="match status" value="1"/>
</dbReference>
<evidence type="ECO:0008006" key="5">
    <source>
        <dbReference type="Google" id="ProtNLM"/>
    </source>
</evidence>
<dbReference type="InterPro" id="IPR009003">
    <property type="entry name" value="Peptidase_S1_PA"/>
</dbReference>
<keyword evidence="2" id="KW-0732">Signal</keyword>
<sequence length="229" mass="24106">MKTKLLAVSLIFSLISAVLFYSGTTSADTPSVYNAEQSYGIANEAMFYLRVLKSDGTASSTGTGIILSPAGTAATAYHVVKGAERMEGVMADGSIISPIKVTKFDELKDVAVLELPSPAAMKQKGNAYAYLPLRKDVLKHGEAVFALGYPLKNTAIITEGIVNTPAAEINGRSRILTSAQVASGMSGGPLLDTHGQLAGIISGSLRTMNNIHLVVNMEDLRSLLPASFK</sequence>
<dbReference type="Gene3D" id="2.40.10.120">
    <property type="match status" value="1"/>
</dbReference>
<dbReference type="Proteomes" id="UP000029518">
    <property type="component" value="Chromosome"/>
</dbReference>
<dbReference type="Pfam" id="PF13365">
    <property type="entry name" value="Trypsin_2"/>
    <property type="match status" value="1"/>
</dbReference>
<evidence type="ECO:0000256" key="2">
    <source>
        <dbReference type="SAM" id="SignalP"/>
    </source>
</evidence>
<keyword evidence="4" id="KW-1185">Reference proteome</keyword>
<dbReference type="RefSeq" id="WP_039303936.1">
    <property type="nucleotide sequence ID" value="NZ_CP009285.1"/>
</dbReference>
<dbReference type="InterPro" id="IPR001940">
    <property type="entry name" value="Peptidase_S1C"/>
</dbReference>
<evidence type="ECO:0000313" key="4">
    <source>
        <dbReference type="Proteomes" id="UP000029518"/>
    </source>
</evidence>
<organism evidence="3 4">
    <name type="scientific">Paenibacillus borealis</name>
    <dbReference type="NCBI Taxonomy" id="160799"/>
    <lineage>
        <taxon>Bacteria</taxon>
        <taxon>Bacillati</taxon>
        <taxon>Bacillota</taxon>
        <taxon>Bacilli</taxon>
        <taxon>Bacillales</taxon>
        <taxon>Paenibacillaceae</taxon>
        <taxon>Paenibacillus</taxon>
    </lineage>
</organism>
<gene>
    <name evidence="3" type="ORF">PBOR_12510</name>
</gene>
<evidence type="ECO:0000313" key="3">
    <source>
        <dbReference type="EMBL" id="AIQ57658.1"/>
    </source>
</evidence>
<dbReference type="KEGG" id="pbd:PBOR_12510"/>
<keyword evidence="1" id="KW-0720">Serine protease</keyword>
<dbReference type="PRINTS" id="PR00834">
    <property type="entry name" value="PROTEASES2C"/>
</dbReference>
<dbReference type="GO" id="GO:0004252">
    <property type="term" value="F:serine-type endopeptidase activity"/>
    <property type="evidence" value="ECO:0007669"/>
    <property type="project" value="InterPro"/>
</dbReference>
<keyword evidence="1" id="KW-0645">Protease</keyword>
<name>A0A089LES9_PAEBO</name>